<reference evidence="3" key="1">
    <citation type="submission" date="2022-11" db="UniProtKB">
        <authorList>
            <consortium name="WormBaseParasite"/>
        </authorList>
    </citation>
    <scope>IDENTIFICATION</scope>
</reference>
<evidence type="ECO:0000313" key="3">
    <source>
        <dbReference type="WBParaSite" id="PSU_v2.g3277.t1"/>
    </source>
</evidence>
<proteinExistence type="predicted"/>
<sequence length="152" mass="17189">MDELDVQVGIVESYRMGKVKENDPSKPRLMKVKLQTSGQAKSIMLNAKKLATSTSFKGKGIILRPSKSEEQRKKDDQRFFAMKERIKELKMQNPGTSYCVYADQICLKPAPQSNEKPKPIDDPLNSNKAPSQLSGSNQEPMGPRRSFQQQMQ</sequence>
<feature type="region of interest" description="Disordered" evidence="1">
    <location>
        <begin position="109"/>
        <end position="152"/>
    </location>
</feature>
<organism evidence="2 3">
    <name type="scientific">Panagrolaimus superbus</name>
    <dbReference type="NCBI Taxonomy" id="310955"/>
    <lineage>
        <taxon>Eukaryota</taxon>
        <taxon>Metazoa</taxon>
        <taxon>Ecdysozoa</taxon>
        <taxon>Nematoda</taxon>
        <taxon>Chromadorea</taxon>
        <taxon>Rhabditida</taxon>
        <taxon>Tylenchina</taxon>
        <taxon>Panagrolaimomorpha</taxon>
        <taxon>Panagrolaimoidea</taxon>
        <taxon>Panagrolaimidae</taxon>
        <taxon>Panagrolaimus</taxon>
    </lineage>
</organism>
<name>A0A914YSZ1_9BILA</name>
<dbReference type="WBParaSite" id="PSU_v2.g3277.t1">
    <property type="protein sequence ID" value="PSU_v2.g3277.t1"/>
    <property type="gene ID" value="PSU_v2.g3277"/>
</dbReference>
<feature type="compositionally biased region" description="Polar residues" evidence="1">
    <location>
        <begin position="124"/>
        <end position="139"/>
    </location>
</feature>
<dbReference type="AlphaFoldDB" id="A0A914YSZ1"/>
<evidence type="ECO:0000313" key="2">
    <source>
        <dbReference type="Proteomes" id="UP000887577"/>
    </source>
</evidence>
<evidence type="ECO:0000256" key="1">
    <source>
        <dbReference type="SAM" id="MobiDB-lite"/>
    </source>
</evidence>
<keyword evidence="2" id="KW-1185">Reference proteome</keyword>
<accession>A0A914YSZ1</accession>
<protein>
    <submittedName>
        <fullName evidence="3">Uncharacterized protein</fullName>
    </submittedName>
</protein>
<dbReference type="Proteomes" id="UP000887577">
    <property type="component" value="Unplaced"/>
</dbReference>